<dbReference type="GO" id="GO:0016810">
    <property type="term" value="F:hydrolase activity, acting on carbon-nitrogen (but not peptide) bonds"/>
    <property type="evidence" value="ECO:0007669"/>
    <property type="project" value="InterPro"/>
</dbReference>
<keyword evidence="3" id="KW-1185">Reference proteome</keyword>
<dbReference type="OrthoDB" id="9776455at2"/>
<evidence type="ECO:0000313" key="2">
    <source>
        <dbReference type="EMBL" id="SNX69454.1"/>
    </source>
</evidence>
<protein>
    <submittedName>
        <fullName evidence="2">Imidazolonepropionase-like amidohydrolase</fullName>
    </submittedName>
</protein>
<proteinExistence type="predicted"/>
<dbReference type="SUPFAM" id="SSF51556">
    <property type="entry name" value="Metallo-dependent hydrolases"/>
    <property type="match status" value="1"/>
</dbReference>
<feature type="domain" description="Amidohydrolase-related" evidence="1">
    <location>
        <begin position="58"/>
        <end position="399"/>
    </location>
</feature>
<organism evidence="2 3">
    <name type="scientific">Bacillus oleivorans</name>
    <dbReference type="NCBI Taxonomy" id="1448271"/>
    <lineage>
        <taxon>Bacteria</taxon>
        <taxon>Bacillati</taxon>
        <taxon>Bacillota</taxon>
        <taxon>Bacilli</taxon>
        <taxon>Bacillales</taxon>
        <taxon>Bacillaceae</taxon>
        <taxon>Bacillus</taxon>
    </lineage>
</organism>
<dbReference type="RefSeq" id="WP_097158008.1">
    <property type="nucleotide sequence ID" value="NZ_JBEPMQ010000002.1"/>
</dbReference>
<dbReference type="AlphaFoldDB" id="A0A285CPK6"/>
<reference evidence="2 3" key="1">
    <citation type="submission" date="2017-08" db="EMBL/GenBank/DDBJ databases">
        <authorList>
            <person name="de Groot N.N."/>
        </authorList>
    </citation>
    <scope>NUCLEOTIDE SEQUENCE [LARGE SCALE GENOMIC DNA]</scope>
    <source>
        <strain evidence="2 3">JC228</strain>
    </source>
</reference>
<dbReference type="PANTHER" id="PTHR43135:SF3">
    <property type="entry name" value="ALPHA-D-RIBOSE 1-METHYLPHOSPHONATE 5-TRIPHOSPHATE DIPHOSPHATASE"/>
    <property type="match status" value="1"/>
</dbReference>
<dbReference type="Pfam" id="PF01979">
    <property type="entry name" value="Amidohydro_1"/>
    <property type="match status" value="1"/>
</dbReference>
<dbReference type="EMBL" id="OAOP01000003">
    <property type="protein sequence ID" value="SNX69454.1"/>
    <property type="molecule type" value="Genomic_DNA"/>
</dbReference>
<dbReference type="Gene3D" id="2.30.40.10">
    <property type="entry name" value="Urease, subunit C, domain 1"/>
    <property type="match status" value="2"/>
</dbReference>
<dbReference type="Proteomes" id="UP000219546">
    <property type="component" value="Unassembled WGS sequence"/>
</dbReference>
<evidence type="ECO:0000259" key="1">
    <source>
        <dbReference type="Pfam" id="PF01979"/>
    </source>
</evidence>
<gene>
    <name evidence="2" type="ORF">SAMN05877753_10361</name>
</gene>
<sequence>MDLKYIVKSKRLVTVSKTGTIHDGAMSIENGRITAIGPWETIKHEYHDFLVIDYSNHVITPSLVDCHTHLLEFAPTSLYPVTPETHFHAGKAILLTALSAGITALGEQVCGHPLCDFSVEDYRRISADFPMDICFATTSISIGFEKLAHFTSFTKSQSVRKEDLVDSLIVRSIAMESDYPGENIFINATPANFTIDEVPRAGEIIYSLEELKQITEIYHAMGKQIGAHVAGEEGIKLALEAQIDVLHHAHGITAELMNIAAEQGVKVVATPMGGTHLPPNSPEEILRLVEKGIPVSIATDAYLPPYMDTSWLPFTDQSLRGPDVLMLIASPSMVLMKQNGFDENEILALITANPAELMGKEQQYGRLQPGTDASFIVSNGVPGLEITDVKDIKCVYYKGVKVIERANS</sequence>
<name>A0A285CPK6_9BACI</name>
<dbReference type="InterPro" id="IPR051781">
    <property type="entry name" value="Metallo-dep_Hydrolase"/>
</dbReference>
<dbReference type="InterPro" id="IPR011059">
    <property type="entry name" value="Metal-dep_hydrolase_composite"/>
</dbReference>
<dbReference type="SUPFAM" id="SSF51338">
    <property type="entry name" value="Composite domain of metallo-dependent hydrolases"/>
    <property type="match status" value="1"/>
</dbReference>
<dbReference type="Gene3D" id="3.20.20.140">
    <property type="entry name" value="Metal-dependent hydrolases"/>
    <property type="match status" value="1"/>
</dbReference>
<keyword evidence="2" id="KW-0378">Hydrolase</keyword>
<dbReference type="InterPro" id="IPR006680">
    <property type="entry name" value="Amidohydro-rel"/>
</dbReference>
<dbReference type="PANTHER" id="PTHR43135">
    <property type="entry name" value="ALPHA-D-RIBOSE 1-METHYLPHOSPHONATE 5-TRIPHOSPHATE DIPHOSPHATASE"/>
    <property type="match status" value="1"/>
</dbReference>
<evidence type="ECO:0000313" key="3">
    <source>
        <dbReference type="Proteomes" id="UP000219546"/>
    </source>
</evidence>
<dbReference type="InterPro" id="IPR032466">
    <property type="entry name" value="Metal_Hydrolase"/>
</dbReference>
<accession>A0A285CPK6</accession>